<proteinExistence type="predicted"/>
<sequence>MVLRHFGQNASFDPNPTTLASQFPKGIYRSADGRNSAPFNTGITVTVDATSEGSLAVDGDRAFMATGDGKVW</sequence>
<protein>
    <submittedName>
        <fullName evidence="1">Uncharacterized protein</fullName>
    </submittedName>
</protein>
<name>A0A2P1PUE0_9GAMM</name>
<reference evidence="1 2" key="2">
    <citation type="submission" date="2018-03" db="EMBL/GenBank/DDBJ databases">
        <authorList>
            <person name="Keele B.F."/>
        </authorList>
    </citation>
    <scope>NUCLEOTIDE SEQUENCE [LARGE SCALE GENOMIC DNA]</scope>
    <source>
        <strain evidence="1 2">D13</strain>
    </source>
</reference>
<evidence type="ECO:0000313" key="1">
    <source>
        <dbReference type="EMBL" id="AVP98454.1"/>
    </source>
</evidence>
<dbReference type="AlphaFoldDB" id="A0A2P1PUE0"/>
<dbReference type="KEGG" id="xba:C7S18_15215"/>
<evidence type="ECO:0000313" key="2">
    <source>
        <dbReference type="Proteomes" id="UP000241074"/>
    </source>
</evidence>
<gene>
    <name evidence="1" type="ORF">C7S18_15215</name>
</gene>
<organism evidence="1 2">
    <name type="scientific">Ahniella affigens</name>
    <dbReference type="NCBI Taxonomy" id="2021234"/>
    <lineage>
        <taxon>Bacteria</taxon>
        <taxon>Pseudomonadati</taxon>
        <taxon>Pseudomonadota</taxon>
        <taxon>Gammaproteobacteria</taxon>
        <taxon>Lysobacterales</taxon>
        <taxon>Rhodanobacteraceae</taxon>
        <taxon>Ahniella</taxon>
    </lineage>
</organism>
<reference evidence="1 2" key="1">
    <citation type="submission" date="2018-03" db="EMBL/GenBank/DDBJ databases">
        <title>Ahniella affigens gen. nov., sp. nov., a gammaproteobacterium isolated from sandy soil near a stream.</title>
        <authorList>
            <person name="Ko Y."/>
            <person name="Kim J.-H."/>
        </authorList>
    </citation>
    <scope>NUCLEOTIDE SEQUENCE [LARGE SCALE GENOMIC DNA]</scope>
    <source>
        <strain evidence="1 2">D13</strain>
    </source>
</reference>
<dbReference type="EMBL" id="CP027860">
    <property type="protein sequence ID" value="AVP98454.1"/>
    <property type="molecule type" value="Genomic_DNA"/>
</dbReference>
<dbReference type="Proteomes" id="UP000241074">
    <property type="component" value="Chromosome"/>
</dbReference>
<accession>A0A2P1PUE0</accession>
<keyword evidence="2" id="KW-1185">Reference proteome</keyword>